<feature type="compositionally biased region" description="Basic residues" evidence="2">
    <location>
        <begin position="154"/>
        <end position="166"/>
    </location>
</feature>
<feature type="region of interest" description="Disordered" evidence="2">
    <location>
        <begin position="1291"/>
        <end position="1335"/>
    </location>
</feature>
<feature type="compositionally biased region" description="Polar residues" evidence="2">
    <location>
        <begin position="1"/>
        <end position="15"/>
    </location>
</feature>
<feature type="compositionally biased region" description="Polar residues" evidence="2">
    <location>
        <begin position="228"/>
        <end position="239"/>
    </location>
</feature>
<dbReference type="GO" id="GO:0006338">
    <property type="term" value="P:chromatin remodeling"/>
    <property type="evidence" value="ECO:0007669"/>
    <property type="project" value="UniProtKB-ARBA"/>
</dbReference>
<dbReference type="InterPro" id="IPR023780">
    <property type="entry name" value="Chromo_domain"/>
</dbReference>
<gene>
    <name evidence="4" type="ORF">MKZ38_001943</name>
</gene>
<feature type="compositionally biased region" description="Low complexity" evidence="2">
    <location>
        <begin position="306"/>
        <end position="323"/>
    </location>
</feature>
<feature type="compositionally biased region" description="Pro residues" evidence="2">
    <location>
        <begin position="1292"/>
        <end position="1301"/>
    </location>
</feature>
<feature type="compositionally biased region" description="Low complexity" evidence="2">
    <location>
        <begin position="171"/>
        <end position="180"/>
    </location>
</feature>
<feature type="compositionally biased region" description="Basic and acidic residues" evidence="2">
    <location>
        <begin position="370"/>
        <end position="381"/>
    </location>
</feature>
<dbReference type="Gene3D" id="2.40.50.40">
    <property type="match status" value="1"/>
</dbReference>
<evidence type="ECO:0000259" key="3">
    <source>
        <dbReference type="PROSITE" id="PS50013"/>
    </source>
</evidence>
<dbReference type="PROSITE" id="PS50013">
    <property type="entry name" value="CHROMO_2"/>
    <property type="match status" value="1"/>
</dbReference>
<dbReference type="SMART" id="SM00298">
    <property type="entry name" value="CHROMO"/>
    <property type="match status" value="1"/>
</dbReference>
<protein>
    <recommendedName>
        <fullName evidence="3">Chromo domain-containing protein</fullName>
    </recommendedName>
</protein>
<feature type="compositionally biased region" description="Polar residues" evidence="2">
    <location>
        <begin position="181"/>
        <end position="192"/>
    </location>
</feature>
<evidence type="ECO:0000256" key="2">
    <source>
        <dbReference type="SAM" id="MobiDB-lite"/>
    </source>
</evidence>
<dbReference type="EMBL" id="JAKWBI020000156">
    <property type="protein sequence ID" value="KAJ2901331.1"/>
    <property type="molecule type" value="Genomic_DNA"/>
</dbReference>
<feature type="compositionally biased region" description="Basic residues" evidence="2">
    <location>
        <begin position="337"/>
        <end position="346"/>
    </location>
</feature>
<dbReference type="SUPFAM" id="SSF54160">
    <property type="entry name" value="Chromo domain-like"/>
    <property type="match status" value="1"/>
</dbReference>
<feature type="compositionally biased region" description="Low complexity" evidence="2">
    <location>
        <begin position="193"/>
        <end position="216"/>
    </location>
</feature>
<feature type="compositionally biased region" description="Basic and acidic residues" evidence="2">
    <location>
        <begin position="441"/>
        <end position="454"/>
    </location>
</feature>
<dbReference type="Pfam" id="PF00385">
    <property type="entry name" value="Chromo"/>
    <property type="match status" value="1"/>
</dbReference>
<proteinExistence type="predicted"/>
<evidence type="ECO:0000313" key="5">
    <source>
        <dbReference type="Proteomes" id="UP001201980"/>
    </source>
</evidence>
<evidence type="ECO:0000256" key="1">
    <source>
        <dbReference type="ARBA" id="ARBA00011353"/>
    </source>
</evidence>
<comment type="subunit">
    <text evidence="1">Component of the NuA4 histone acetyltransferase complex.</text>
</comment>
<feature type="region of interest" description="Disordered" evidence="2">
    <location>
        <begin position="95"/>
        <end position="383"/>
    </location>
</feature>
<feature type="compositionally biased region" description="Low complexity" evidence="2">
    <location>
        <begin position="248"/>
        <end position="267"/>
    </location>
</feature>
<name>A0AAD5WTG4_9PEZI</name>
<reference evidence="4" key="1">
    <citation type="submission" date="2022-07" db="EMBL/GenBank/DDBJ databases">
        <title>Draft genome sequence of Zalerion maritima ATCC 34329, a (micro)plastics degrading marine fungus.</title>
        <authorList>
            <person name="Paco A."/>
            <person name="Goncalves M.F.M."/>
            <person name="Rocha-Santos T.A.P."/>
            <person name="Alves A."/>
        </authorList>
    </citation>
    <scope>NUCLEOTIDE SEQUENCE</scope>
    <source>
        <strain evidence="4">ATCC 34329</strain>
    </source>
</reference>
<accession>A0AAD5WTG4</accession>
<organism evidence="4 5">
    <name type="scientific">Zalerion maritima</name>
    <dbReference type="NCBI Taxonomy" id="339359"/>
    <lineage>
        <taxon>Eukaryota</taxon>
        <taxon>Fungi</taxon>
        <taxon>Dikarya</taxon>
        <taxon>Ascomycota</taxon>
        <taxon>Pezizomycotina</taxon>
        <taxon>Sordariomycetes</taxon>
        <taxon>Lulworthiomycetidae</taxon>
        <taxon>Lulworthiales</taxon>
        <taxon>Lulworthiaceae</taxon>
        <taxon>Zalerion</taxon>
    </lineage>
</organism>
<feature type="domain" description="Chromo" evidence="3">
    <location>
        <begin position="24"/>
        <end position="62"/>
    </location>
</feature>
<comment type="caution">
    <text evidence="4">The sequence shown here is derived from an EMBL/GenBank/DDBJ whole genome shotgun (WGS) entry which is preliminary data.</text>
</comment>
<feature type="compositionally biased region" description="Acidic residues" evidence="2">
    <location>
        <begin position="428"/>
        <end position="440"/>
    </location>
</feature>
<dbReference type="InterPro" id="IPR000953">
    <property type="entry name" value="Chromo/chromo_shadow_dom"/>
</dbReference>
<feature type="region of interest" description="Disordered" evidence="2">
    <location>
        <begin position="397"/>
        <end position="482"/>
    </location>
</feature>
<dbReference type="InterPro" id="IPR016197">
    <property type="entry name" value="Chromo-like_dom_sf"/>
</dbReference>
<evidence type="ECO:0000313" key="4">
    <source>
        <dbReference type="EMBL" id="KAJ2901331.1"/>
    </source>
</evidence>
<dbReference type="Proteomes" id="UP001201980">
    <property type="component" value="Unassembled WGS sequence"/>
</dbReference>
<feature type="region of interest" description="Disordered" evidence="2">
    <location>
        <begin position="1"/>
        <end position="24"/>
    </location>
</feature>
<sequence length="1434" mass="161466">MDSDQDSIPTTSTQPSEHDEDDEFEVEDILAINDSNPALIQYLVRWKHYPLSRASLEPEENLPDDVMEIWRKKQRKIEKGECEKFDISDWQKAIEDAHDQKEDRRRRREAKRKRLAKKKRPTRTGGAAFGMDDSDNSSAEAVEGDDIPDSMANRRVKDKPKAKVKQKTFGLTALASTTSTPASRKSSTPISKTRQTAQRPTPTRTSSSSSKLQPTQAQGEKKAKSKPRQTPQLGTSNCQKPLPAKPNTSFRTPSSSSTTASASASTLDSRRTTSIDKVSSKPLVDHIQPQATPSNARLPRAPLKKSASIPGPSASSAALSVGSKRITQEMAGELRATKKPTAKKSKPPGNVFTSGKTSKPKTGMVDMIEDPSKAKNPDKLFGRWSIVRKAQLKGRELGDSHVPLGSVPKSLLGPTASTGEQSRREESELFVDPEPQIEDVEQQREHQIQRKLEPDSEPELELEPESSIQPQAPRKRKSVRFADDSLITDEPMSISGSPEPMYIDTSKDAKKTISVGSVIPKIDVVFAEVPNDPHLPWVKAFASAETLEFATVCQVQNVRDRIPLQPLFMGTAHVLFGPSKTRFDKLLVQLERGDLALAMSGSVSMLLYPAQSKSWCELLKHTTTSGLEDSLNYCILQQLDLPPISPLALPSNSTSPGDRRGDLPELMEMYFGWRADQVFPRQAKDAQKPIAFYLLLPRATNVIYTAIGKWITANSASGAEIYTCEDPGGWRSFLWHSAGTLIVHNSCLRLIRSIPSFAEDILDRKIAVIALHDLDTAYGSPTVVFQNRLRMTNIFPSGGAILLTPSFLLTEPKQTLELLLWFQQHHQLEPVASKLGTGWILVGAHGLEQYMLDLCGEQIKLRKDLQDIYTDATVRSLEENKRRVSPEFISKRYDAWKVIRDLQSDRIGRTHEELGGITSAPTTIDANDEQSLVNWFGYWSLSNIHRYRKFYVVGSSEARWNSELGSRVFAIPKFGRRTVSDPDKAFAKEQGILPKGVEIEMDVDDGPEMPTMANVGYEITPPKMLNSQSGQFPVPSDVQPHPDTSKFFGSESALEFQDHLKRLNEKYSLGSSVFWRLYNRPVSWDGDAMQEFFEKNHVDRRDNYERFADWWNYTYSFYTSRAQGSVAFNTYIGLFYTLVDQDWNQHDHIKGLMPKNKRHPWIAVYRPQVPHKRQKWDTDKACDLLIWDPYADRRFQNIDHPTLPELPYMQRKLCQWVHEHTGVKNQMSTLSKVYYGGFEWPECETVHPLDLTITFLENVMQNARYTIPSADYHLVKHGWKILDTAVTMRPARPSPARPVTPPAAVSEPLPRPAPNGGALEASHGVKDGEDSEPPYTADELCDPELRLVFHPPSRNKPRAISKSKCQNLLVEKIDKVKKLKAHAEEIRFDYTPTTRWYKNQVDEGRAYSHIVVGNWETIAKKLLEVEMGRGDASA</sequence>
<keyword evidence="5" id="KW-1185">Reference proteome</keyword>
<feature type="compositionally biased region" description="Acidic residues" evidence="2">
    <location>
        <begin position="455"/>
        <end position="464"/>
    </location>
</feature>
<feature type="compositionally biased region" description="Basic residues" evidence="2">
    <location>
        <begin position="104"/>
        <end position="122"/>
    </location>
</feature>